<dbReference type="PANTHER" id="PTHR35546">
    <property type="entry name" value="F-BOX PROTEIN INTERACTION DOMAIN PROTEIN-RELATED"/>
    <property type="match status" value="1"/>
</dbReference>
<gene>
    <name evidence="1" type="ORF">RHSIM_Rhsim08G0251200</name>
</gene>
<protein>
    <recommendedName>
        <fullName evidence="3">F-box protein</fullName>
    </recommendedName>
</protein>
<keyword evidence="2" id="KW-1185">Reference proteome</keyword>
<dbReference type="AlphaFoldDB" id="A0A834GH71"/>
<sequence>MREESLSGTHATASCSAAASVIIKMYHSDDGLWRESGNPFFASDAILFNRCVFWNGALHWVGRGELALSFDVEQECLHEMPMPPEKEGWAERRLGYFGESGDHLYLIEIYGPLPAGFDVMEMKRDYSGWFVRYHVNINAVAANYPIMVRQNVQEMHHFIFSLMHVIHRRLGEKEESILVLHIPGKFISYNLIDETFMDLGNVSHCLTNRDVGLGLEYSWEGLYPYVNTLSYL</sequence>
<proteinExistence type="predicted"/>
<dbReference type="Proteomes" id="UP000626092">
    <property type="component" value="Unassembled WGS sequence"/>
</dbReference>
<reference evidence="1" key="1">
    <citation type="submission" date="2019-11" db="EMBL/GenBank/DDBJ databases">
        <authorList>
            <person name="Liu Y."/>
            <person name="Hou J."/>
            <person name="Li T.-Q."/>
            <person name="Guan C.-H."/>
            <person name="Wu X."/>
            <person name="Wu H.-Z."/>
            <person name="Ling F."/>
            <person name="Zhang R."/>
            <person name="Shi X.-G."/>
            <person name="Ren J.-P."/>
            <person name="Chen E.-F."/>
            <person name="Sun J.-M."/>
        </authorList>
    </citation>
    <scope>NUCLEOTIDE SEQUENCE</scope>
    <source>
        <strain evidence="1">Adult_tree_wgs_1</strain>
        <tissue evidence="1">Leaves</tissue>
    </source>
</reference>
<evidence type="ECO:0000313" key="2">
    <source>
        <dbReference type="Proteomes" id="UP000626092"/>
    </source>
</evidence>
<dbReference type="PANTHER" id="PTHR35546:SF115">
    <property type="entry name" value="F-BOX DOMAIN-CONTAINING PROTEIN"/>
    <property type="match status" value="1"/>
</dbReference>
<name>A0A834GH71_RHOSS</name>
<dbReference type="InterPro" id="IPR055290">
    <property type="entry name" value="At3g26010-like"/>
</dbReference>
<evidence type="ECO:0008006" key="3">
    <source>
        <dbReference type="Google" id="ProtNLM"/>
    </source>
</evidence>
<evidence type="ECO:0000313" key="1">
    <source>
        <dbReference type="EMBL" id="KAF7135064.1"/>
    </source>
</evidence>
<comment type="caution">
    <text evidence="1">The sequence shown here is derived from an EMBL/GenBank/DDBJ whole genome shotgun (WGS) entry which is preliminary data.</text>
</comment>
<dbReference type="EMBL" id="WJXA01000008">
    <property type="protein sequence ID" value="KAF7135064.1"/>
    <property type="molecule type" value="Genomic_DNA"/>
</dbReference>
<accession>A0A834GH71</accession>
<dbReference type="OrthoDB" id="605328at2759"/>
<organism evidence="1 2">
    <name type="scientific">Rhododendron simsii</name>
    <name type="common">Sims's rhododendron</name>
    <dbReference type="NCBI Taxonomy" id="118357"/>
    <lineage>
        <taxon>Eukaryota</taxon>
        <taxon>Viridiplantae</taxon>
        <taxon>Streptophyta</taxon>
        <taxon>Embryophyta</taxon>
        <taxon>Tracheophyta</taxon>
        <taxon>Spermatophyta</taxon>
        <taxon>Magnoliopsida</taxon>
        <taxon>eudicotyledons</taxon>
        <taxon>Gunneridae</taxon>
        <taxon>Pentapetalae</taxon>
        <taxon>asterids</taxon>
        <taxon>Ericales</taxon>
        <taxon>Ericaceae</taxon>
        <taxon>Ericoideae</taxon>
        <taxon>Rhodoreae</taxon>
        <taxon>Rhododendron</taxon>
    </lineage>
</organism>
<dbReference type="PROSITE" id="PS51257">
    <property type="entry name" value="PROKAR_LIPOPROTEIN"/>
    <property type="match status" value="1"/>
</dbReference>